<name>A0A2T2XCY8_9FIRM</name>
<evidence type="ECO:0000313" key="2">
    <source>
        <dbReference type="EMBL" id="PSR32312.1"/>
    </source>
</evidence>
<feature type="compositionally biased region" description="Polar residues" evidence="1">
    <location>
        <begin position="142"/>
        <end position="153"/>
    </location>
</feature>
<dbReference type="Proteomes" id="UP000242972">
    <property type="component" value="Unassembled WGS sequence"/>
</dbReference>
<evidence type="ECO:0000256" key="1">
    <source>
        <dbReference type="SAM" id="MobiDB-lite"/>
    </source>
</evidence>
<reference evidence="2 3" key="1">
    <citation type="journal article" date="2014" name="BMC Genomics">
        <title>Comparison of environmental and isolate Sulfobacillus genomes reveals diverse carbon, sulfur, nitrogen, and hydrogen metabolisms.</title>
        <authorList>
            <person name="Justice N.B."/>
            <person name="Norman A."/>
            <person name="Brown C.T."/>
            <person name="Singh A."/>
            <person name="Thomas B.C."/>
            <person name="Banfield J.F."/>
        </authorList>
    </citation>
    <scope>NUCLEOTIDE SEQUENCE [LARGE SCALE GENOMIC DNA]</scope>
    <source>
        <strain evidence="2">AMDSBA4</strain>
    </source>
</reference>
<proteinExistence type="predicted"/>
<feature type="region of interest" description="Disordered" evidence="1">
    <location>
        <begin position="109"/>
        <end position="153"/>
    </location>
</feature>
<evidence type="ECO:0000313" key="3">
    <source>
        <dbReference type="Proteomes" id="UP000242972"/>
    </source>
</evidence>
<organism evidence="2 3">
    <name type="scientific">Sulfobacillus benefaciens</name>
    <dbReference type="NCBI Taxonomy" id="453960"/>
    <lineage>
        <taxon>Bacteria</taxon>
        <taxon>Bacillati</taxon>
        <taxon>Bacillota</taxon>
        <taxon>Clostridia</taxon>
        <taxon>Eubacteriales</taxon>
        <taxon>Clostridiales Family XVII. Incertae Sedis</taxon>
        <taxon>Sulfobacillus</taxon>
    </lineage>
</organism>
<protein>
    <submittedName>
        <fullName evidence="2">Uncharacterized protein</fullName>
    </submittedName>
</protein>
<accession>A0A2T2XCY8</accession>
<sequence>MYTVKNIIEHLLIDPTERGLSEMNPRPGYCVIPSSLGNFNAIGYVAIEVFEGLLLIPFNQVQLGNGWEQLVLEQRAIVPLPVDWHGKRRAFEESLQVLEATLPSITLGATAIHPSRTPPQSDAPRTSIAKTYRKRPHFPLPGTSNRRGQTESM</sequence>
<comment type="caution">
    <text evidence="2">The sequence shown here is derived from an EMBL/GenBank/DDBJ whole genome shotgun (WGS) entry which is preliminary data.</text>
</comment>
<gene>
    <name evidence="2" type="ORF">C7B46_14910</name>
</gene>
<dbReference type="EMBL" id="PXYW01000045">
    <property type="protein sequence ID" value="PSR32312.1"/>
    <property type="molecule type" value="Genomic_DNA"/>
</dbReference>
<dbReference type="AlphaFoldDB" id="A0A2T2XCY8"/>